<evidence type="ECO:0000313" key="3">
    <source>
        <dbReference type="Proteomes" id="UP000236161"/>
    </source>
</evidence>
<dbReference type="EMBL" id="KZ451979">
    <property type="protein sequence ID" value="PKA55567.1"/>
    <property type="molecule type" value="Genomic_DNA"/>
</dbReference>
<proteinExistence type="predicted"/>
<gene>
    <name evidence="2" type="ORF">AXF42_Ash006769</name>
</gene>
<evidence type="ECO:0000313" key="2">
    <source>
        <dbReference type="EMBL" id="PKA55567.1"/>
    </source>
</evidence>
<name>A0A2I0AJ39_9ASPA</name>
<keyword evidence="1" id="KW-0732">Signal</keyword>
<protein>
    <submittedName>
        <fullName evidence="2">Uncharacterized protein</fullName>
    </submittedName>
</protein>
<sequence length="134" mass="14568">MASKGSHLLLLSHAVILLLCASTATTGAQPQEVTGARRSIAGIAAVFTYNAIAGGHLRFYGTLSAILVPHAFYLNIDLYHVTVIFVTHLSGLGLPTLETSVMTFAVPHGQYPSLRNITRDSFEYTAFVIYHRTY</sequence>
<feature type="signal peptide" evidence="1">
    <location>
        <begin position="1"/>
        <end position="28"/>
    </location>
</feature>
<accession>A0A2I0AJ39</accession>
<organism evidence="2 3">
    <name type="scientific">Apostasia shenzhenica</name>
    <dbReference type="NCBI Taxonomy" id="1088818"/>
    <lineage>
        <taxon>Eukaryota</taxon>
        <taxon>Viridiplantae</taxon>
        <taxon>Streptophyta</taxon>
        <taxon>Embryophyta</taxon>
        <taxon>Tracheophyta</taxon>
        <taxon>Spermatophyta</taxon>
        <taxon>Magnoliopsida</taxon>
        <taxon>Liliopsida</taxon>
        <taxon>Asparagales</taxon>
        <taxon>Orchidaceae</taxon>
        <taxon>Apostasioideae</taxon>
        <taxon>Apostasia</taxon>
    </lineage>
</organism>
<keyword evidence="3" id="KW-1185">Reference proteome</keyword>
<dbReference type="AlphaFoldDB" id="A0A2I0AJ39"/>
<reference evidence="2 3" key="1">
    <citation type="journal article" date="2017" name="Nature">
        <title>The Apostasia genome and the evolution of orchids.</title>
        <authorList>
            <person name="Zhang G.Q."/>
            <person name="Liu K.W."/>
            <person name="Li Z."/>
            <person name="Lohaus R."/>
            <person name="Hsiao Y.Y."/>
            <person name="Niu S.C."/>
            <person name="Wang J.Y."/>
            <person name="Lin Y.C."/>
            <person name="Xu Q."/>
            <person name="Chen L.J."/>
            <person name="Yoshida K."/>
            <person name="Fujiwara S."/>
            <person name="Wang Z.W."/>
            <person name="Zhang Y.Q."/>
            <person name="Mitsuda N."/>
            <person name="Wang M."/>
            <person name="Liu G.H."/>
            <person name="Pecoraro L."/>
            <person name="Huang H.X."/>
            <person name="Xiao X.J."/>
            <person name="Lin M."/>
            <person name="Wu X.Y."/>
            <person name="Wu W.L."/>
            <person name="Chen Y.Y."/>
            <person name="Chang S.B."/>
            <person name="Sakamoto S."/>
            <person name="Ohme-Takagi M."/>
            <person name="Yagi M."/>
            <person name="Zeng S.J."/>
            <person name="Shen C.Y."/>
            <person name="Yeh C.M."/>
            <person name="Luo Y.B."/>
            <person name="Tsai W.C."/>
            <person name="Van de Peer Y."/>
            <person name="Liu Z.J."/>
        </authorList>
    </citation>
    <scope>NUCLEOTIDE SEQUENCE [LARGE SCALE GENOMIC DNA]</scope>
    <source>
        <strain evidence="3">cv. Shenzhen</strain>
        <tissue evidence="2">Stem</tissue>
    </source>
</reference>
<dbReference type="Proteomes" id="UP000236161">
    <property type="component" value="Unassembled WGS sequence"/>
</dbReference>
<evidence type="ECO:0000256" key="1">
    <source>
        <dbReference type="SAM" id="SignalP"/>
    </source>
</evidence>
<feature type="chain" id="PRO_5014197331" evidence="1">
    <location>
        <begin position="29"/>
        <end position="134"/>
    </location>
</feature>